<keyword evidence="1" id="KW-0812">Transmembrane</keyword>
<reference evidence="2" key="1">
    <citation type="submission" date="2023-02" db="EMBL/GenBank/DDBJ databases">
        <title>Kitasatospora phosalacinea NBRC 14362.</title>
        <authorList>
            <person name="Ichikawa N."/>
            <person name="Sato H."/>
            <person name="Tonouchi N."/>
        </authorList>
    </citation>
    <scope>NUCLEOTIDE SEQUENCE</scope>
    <source>
        <strain evidence="2">NBRC 14362</strain>
    </source>
</reference>
<dbReference type="EMBL" id="BSRX01000048">
    <property type="protein sequence ID" value="GLW58208.1"/>
    <property type="molecule type" value="Genomic_DNA"/>
</dbReference>
<name>A0A9W6PNQ2_9ACTN</name>
<keyword evidence="1" id="KW-0472">Membrane</keyword>
<comment type="caution">
    <text evidence="2">The sequence shown here is derived from an EMBL/GenBank/DDBJ whole genome shotgun (WGS) entry which is preliminary data.</text>
</comment>
<feature type="transmembrane region" description="Helical" evidence="1">
    <location>
        <begin position="31"/>
        <end position="52"/>
    </location>
</feature>
<gene>
    <name evidence="2" type="ORF">Kpho01_62190</name>
</gene>
<protein>
    <submittedName>
        <fullName evidence="2">Uncharacterized protein</fullName>
    </submittedName>
</protein>
<dbReference type="Proteomes" id="UP001165143">
    <property type="component" value="Unassembled WGS sequence"/>
</dbReference>
<evidence type="ECO:0000256" key="1">
    <source>
        <dbReference type="SAM" id="Phobius"/>
    </source>
</evidence>
<dbReference type="AlphaFoldDB" id="A0A9W6PNQ2"/>
<keyword evidence="1" id="KW-1133">Transmembrane helix</keyword>
<dbReference type="RefSeq" id="WP_033253114.1">
    <property type="nucleotide sequence ID" value="NZ_BSRX01000048.1"/>
</dbReference>
<sequence length="98" mass="10351">MDVPPPDRKGRPITSTPAAPHSTLVGLFASVHYIAIVGTVATASTAAVCLLLRHVLLCTAIALTCAQQVTLQIKLHRLQNTVLALAVAQVPPQRRPAE</sequence>
<evidence type="ECO:0000313" key="3">
    <source>
        <dbReference type="Proteomes" id="UP001165143"/>
    </source>
</evidence>
<accession>A0A9W6PNQ2</accession>
<proteinExistence type="predicted"/>
<organism evidence="2 3">
    <name type="scientific">Kitasatospora phosalacinea</name>
    <dbReference type="NCBI Taxonomy" id="2065"/>
    <lineage>
        <taxon>Bacteria</taxon>
        <taxon>Bacillati</taxon>
        <taxon>Actinomycetota</taxon>
        <taxon>Actinomycetes</taxon>
        <taxon>Kitasatosporales</taxon>
        <taxon>Streptomycetaceae</taxon>
        <taxon>Kitasatospora</taxon>
    </lineage>
</organism>
<evidence type="ECO:0000313" key="2">
    <source>
        <dbReference type="EMBL" id="GLW58208.1"/>
    </source>
</evidence>